<evidence type="ECO:0000256" key="2">
    <source>
        <dbReference type="ARBA" id="ARBA00007255"/>
    </source>
</evidence>
<comment type="catalytic activity">
    <reaction evidence="10">
        <text>holo-[cytochrome c] = apo-[cytochrome c] + heme b</text>
        <dbReference type="Rhea" id="RHEA:22648"/>
        <dbReference type="Rhea" id="RHEA-COMP:10725"/>
        <dbReference type="Rhea" id="RHEA-COMP:10726"/>
        <dbReference type="ChEBI" id="CHEBI:29950"/>
        <dbReference type="ChEBI" id="CHEBI:60344"/>
        <dbReference type="ChEBI" id="CHEBI:83739"/>
        <dbReference type="EC" id="4.4.1.17"/>
    </reaction>
</comment>
<accession>A0A067M304</accession>
<keyword evidence="3 10" id="KW-0349">Heme</keyword>
<evidence type="ECO:0000256" key="7">
    <source>
        <dbReference type="ARBA" id="ARBA00023128"/>
    </source>
</evidence>
<proteinExistence type="inferred from homology"/>
<evidence type="ECO:0000256" key="10">
    <source>
        <dbReference type="RuleBase" id="RU363130"/>
    </source>
</evidence>
<dbReference type="STRING" id="930990.A0A067M304"/>
<protein>
    <recommendedName>
        <fullName evidence="10">Holocytochrome c-type synthase</fullName>
        <ecNumber evidence="10">4.4.1.17</ecNumber>
    </recommendedName>
</protein>
<evidence type="ECO:0000256" key="8">
    <source>
        <dbReference type="ARBA" id="ARBA00023136"/>
    </source>
</evidence>
<comment type="similarity">
    <text evidence="2 10">Belongs to the cytochrome c-type heme lyase family.</text>
</comment>
<evidence type="ECO:0000256" key="3">
    <source>
        <dbReference type="ARBA" id="ARBA00022617"/>
    </source>
</evidence>
<dbReference type="GO" id="GO:0004408">
    <property type="term" value="F:holocytochrome-c synthase activity"/>
    <property type="evidence" value="ECO:0007669"/>
    <property type="project" value="UniProtKB-EC"/>
</dbReference>
<dbReference type="GO" id="GO:0046872">
    <property type="term" value="F:metal ion binding"/>
    <property type="evidence" value="ECO:0007669"/>
    <property type="project" value="UniProtKB-KW"/>
</dbReference>
<name>A0A067M304_BOTB1</name>
<evidence type="ECO:0000256" key="9">
    <source>
        <dbReference type="ARBA" id="ARBA00023239"/>
    </source>
</evidence>
<dbReference type="PANTHER" id="PTHR12743">
    <property type="entry name" value="CYTOCHROME C1 HEME LYASE"/>
    <property type="match status" value="1"/>
</dbReference>
<feature type="region of interest" description="Disordered" evidence="11">
    <location>
        <begin position="221"/>
        <end position="241"/>
    </location>
</feature>
<evidence type="ECO:0000256" key="4">
    <source>
        <dbReference type="ARBA" id="ARBA00022723"/>
    </source>
</evidence>
<dbReference type="Pfam" id="PF01265">
    <property type="entry name" value="Cyto_heme_lyase"/>
    <property type="match status" value="1"/>
</dbReference>
<keyword evidence="4 10" id="KW-0479">Metal-binding</keyword>
<feature type="region of interest" description="Disordered" evidence="11">
    <location>
        <begin position="1"/>
        <end position="62"/>
    </location>
</feature>
<sequence>MSHQEDSVDKCPVDHATRAAWITANGPNASPPHPTASPTSEPQVPPRLPTDREVSSIPRTGDQNWVYPSQAQFFAAMARKNHNPQEQDMRVVVPIHNAVNERAWGEVLRWESGRGGEKCGGVKLVSFKGKPQERSIKAKWNILLGYSPPFDRHDWIVDRCGVQQRYIIDFYTGRSAPSSSPSSNSAPPNLSFFLDVRPAMDSWDGVKLRAEHLWNSWVGAPAQERLSPKPSPTSPTAKPAQ</sequence>
<reference evidence="13" key="1">
    <citation type="journal article" date="2014" name="Proc. Natl. Acad. Sci. U.S.A.">
        <title>Extensive sampling of basidiomycete genomes demonstrates inadequacy of the white-rot/brown-rot paradigm for wood decay fungi.</title>
        <authorList>
            <person name="Riley R."/>
            <person name="Salamov A.A."/>
            <person name="Brown D.W."/>
            <person name="Nagy L.G."/>
            <person name="Floudas D."/>
            <person name="Held B.W."/>
            <person name="Levasseur A."/>
            <person name="Lombard V."/>
            <person name="Morin E."/>
            <person name="Otillar R."/>
            <person name="Lindquist E.A."/>
            <person name="Sun H."/>
            <person name="LaButti K.M."/>
            <person name="Schmutz J."/>
            <person name="Jabbour D."/>
            <person name="Luo H."/>
            <person name="Baker S.E."/>
            <person name="Pisabarro A.G."/>
            <person name="Walton J.D."/>
            <person name="Blanchette R.A."/>
            <person name="Henrissat B."/>
            <person name="Martin F."/>
            <person name="Cullen D."/>
            <person name="Hibbett D.S."/>
            <person name="Grigoriev I.V."/>
        </authorList>
    </citation>
    <scope>NUCLEOTIDE SEQUENCE [LARGE SCALE GENOMIC DNA]</scope>
    <source>
        <strain evidence="13">FD-172 SS1</strain>
    </source>
</reference>
<dbReference type="OrthoDB" id="4243at2759"/>
<evidence type="ECO:0000313" key="12">
    <source>
        <dbReference type="EMBL" id="KDQ10153.1"/>
    </source>
</evidence>
<keyword evidence="8 10" id="KW-0472">Membrane</keyword>
<evidence type="ECO:0000256" key="11">
    <source>
        <dbReference type="SAM" id="MobiDB-lite"/>
    </source>
</evidence>
<dbReference type="InParanoid" id="A0A067M304"/>
<evidence type="ECO:0000256" key="5">
    <source>
        <dbReference type="ARBA" id="ARBA00022792"/>
    </source>
</evidence>
<evidence type="ECO:0000313" key="13">
    <source>
        <dbReference type="Proteomes" id="UP000027195"/>
    </source>
</evidence>
<comment type="function">
    <text evidence="10">Lyase that catalyzes the covalent linking of the heme group to the cytochrome C apoprotein to produce the mature functional cytochrome.</text>
</comment>
<dbReference type="PANTHER" id="PTHR12743:SF0">
    <property type="entry name" value="HOLOCYTOCHROME C-TYPE SYNTHASE"/>
    <property type="match status" value="1"/>
</dbReference>
<dbReference type="InterPro" id="IPR000511">
    <property type="entry name" value="Holocyt_c/c1_synthase"/>
</dbReference>
<keyword evidence="5 10" id="KW-0999">Mitochondrion inner membrane</keyword>
<feature type="compositionally biased region" description="Basic and acidic residues" evidence="11">
    <location>
        <begin position="1"/>
        <end position="17"/>
    </location>
</feature>
<keyword evidence="9 10" id="KW-0456">Lyase</keyword>
<comment type="subcellular location">
    <subcellularLocation>
        <location evidence="1 10">Mitochondrion inner membrane</location>
    </subcellularLocation>
</comment>
<dbReference type="PROSITE" id="PS00822">
    <property type="entry name" value="CYTO_HEME_LYASE_2"/>
    <property type="match status" value="1"/>
</dbReference>
<dbReference type="EC" id="4.4.1.17" evidence="10"/>
<evidence type="ECO:0000256" key="6">
    <source>
        <dbReference type="ARBA" id="ARBA00023004"/>
    </source>
</evidence>
<evidence type="ECO:0000256" key="1">
    <source>
        <dbReference type="ARBA" id="ARBA00004273"/>
    </source>
</evidence>
<dbReference type="FunCoup" id="A0A067M304">
    <property type="interactions" value="296"/>
</dbReference>
<keyword evidence="7 10" id="KW-0496">Mitochondrion</keyword>
<dbReference type="EMBL" id="KL198070">
    <property type="protein sequence ID" value="KDQ10153.1"/>
    <property type="molecule type" value="Genomic_DNA"/>
</dbReference>
<dbReference type="HOGENOM" id="CLU_048602_1_2_1"/>
<dbReference type="Proteomes" id="UP000027195">
    <property type="component" value="Unassembled WGS sequence"/>
</dbReference>
<gene>
    <name evidence="12" type="ORF">BOTBODRAFT_36439</name>
</gene>
<keyword evidence="13" id="KW-1185">Reference proteome</keyword>
<keyword evidence="6 10" id="KW-0408">Iron</keyword>
<dbReference type="AlphaFoldDB" id="A0A067M304"/>
<dbReference type="GO" id="GO:0005743">
    <property type="term" value="C:mitochondrial inner membrane"/>
    <property type="evidence" value="ECO:0007669"/>
    <property type="project" value="UniProtKB-SubCell"/>
</dbReference>
<organism evidence="12 13">
    <name type="scientific">Botryobasidium botryosum (strain FD-172 SS1)</name>
    <dbReference type="NCBI Taxonomy" id="930990"/>
    <lineage>
        <taxon>Eukaryota</taxon>
        <taxon>Fungi</taxon>
        <taxon>Dikarya</taxon>
        <taxon>Basidiomycota</taxon>
        <taxon>Agaricomycotina</taxon>
        <taxon>Agaricomycetes</taxon>
        <taxon>Cantharellales</taxon>
        <taxon>Botryobasidiaceae</taxon>
        <taxon>Botryobasidium</taxon>
    </lineage>
</organism>